<feature type="compositionally biased region" description="Low complexity" evidence="1">
    <location>
        <begin position="1116"/>
        <end position="1138"/>
    </location>
</feature>
<dbReference type="Gene3D" id="2.60.120.620">
    <property type="entry name" value="q2cbj1_9rhob like domain"/>
    <property type="match status" value="1"/>
</dbReference>
<feature type="region of interest" description="Disordered" evidence="1">
    <location>
        <begin position="545"/>
        <end position="569"/>
    </location>
</feature>
<proteinExistence type="predicted"/>
<feature type="compositionally biased region" description="Low complexity" evidence="1">
    <location>
        <begin position="615"/>
        <end position="629"/>
    </location>
</feature>
<dbReference type="PANTHER" id="PTHR33099:SF7">
    <property type="entry name" value="MYND-TYPE DOMAIN-CONTAINING PROTEIN"/>
    <property type="match status" value="1"/>
</dbReference>
<feature type="compositionally biased region" description="Acidic residues" evidence="1">
    <location>
        <begin position="96"/>
        <end position="130"/>
    </location>
</feature>
<accession>A0AAD5DYS3</accession>
<feature type="region of interest" description="Disordered" evidence="1">
    <location>
        <begin position="184"/>
        <end position="221"/>
    </location>
</feature>
<sequence>MVLACIWKRSRLDQRCASICRGARLHSPSAMSGRGPLTGVVLAGQGSLASKAARKTGFPGGSLFAAAARKSGNPGGGYLARKSGWPGGGAFPVPDSEGEEEDEEEEDSQEDSQEEGGDSGEEEEQEEEGQEGGGRQHEGAGAQVADDRPAADALMDALEAAEAPGDFATGGKMRLVLPGLELLSSSRSDGGSSSGDGDNGGDGSGGGAGISRGGGGGGGGGKAEVIGLPLSEAAAAALKAACELAPFGRRDKTLRDTKRHGSSVSNACLHARPPCAAVAAQCCDALGVPKGTAVEAQLYKLLLYEQGSHFSVHRDTEKVENMWGTLVVHLPTAYKGGQLVVSHAGRSKTLDFSGGSAYGMHYAAFYADCNHEVSCSAHMLMLYFRIALECDHEIKAVTAGHRLVLIYNLVSKAGAKLPQLADCSDAANEARAVVQRWERELEQCQPDAPIKLVYILEHLYSQDGLRPGLAALKGADRCSGRVMAKLQQEGLVDAHFALVQRDDWGGDGEYNESEQKLSEWVGLDGHAAPELGTMQLDEESELCQGPNYFEETDPDGEEEEPDTGNEGAPCSRWYRRTALVVWPKSRRYDVRCGDDLKQAAEGLLKAVRKRKQQHLEQQQQTPLPQQATQRPHQLGDEQLLDSILATAYARHFAAASAAADAATAASSSASSSSGAAMLAACKRLGWDSPRTAAALAATATGCVASLGSSADFFELAQGVQEAAGQAAAVLVPQITVAFLQALPPAPPPNVSLNRVEEARQMLALLDWLAKHGSGEHFGTLLTRAAASTLSLQVAVDLALRAGPAKGWWAELQAGLLAAFGRAHSEADMPAVLAQLRRVQQASGMSGAAAAGGAAVSAAGVQRYVQLAAAVMGVLEREPDKDMTPRPPPVSHYRGRYLSTAYNPPPTTPPRTADFVRDLLLAIYVPDCQESAQLLARAAAHVCRCPLRYPVASLVLPGLEAFAQQLRLGSLAAAVQAVPALRTMVQQAANAVRALIPRPPALPSDWSRRTEASRVRCGAARCQDCPAVRAFLEHLQQAERRFEMGATRRKHLASALNRAGSIPGFSWRDDGTAIVCSKRGLYEAALADYNRKHAAWQQLQAALGSGGAQGRGGGGTAAQAAPQQEQQQQQQQQQQPAAAPSNVIDLTGDSPAAKRRRL</sequence>
<dbReference type="Proteomes" id="UP001205105">
    <property type="component" value="Unassembled WGS sequence"/>
</dbReference>
<gene>
    <name evidence="2" type="ORF">COHA_000954</name>
</gene>
<feature type="compositionally biased region" description="Acidic residues" evidence="1">
    <location>
        <begin position="550"/>
        <end position="563"/>
    </location>
</feature>
<feature type="compositionally biased region" description="Gly residues" evidence="1">
    <location>
        <begin position="1103"/>
        <end position="1115"/>
    </location>
</feature>
<organism evidence="2 3">
    <name type="scientific">Chlorella ohadii</name>
    <dbReference type="NCBI Taxonomy" id="2649997"/>
    <lineage>
        <taxon>Eukaryota</taxon>
        <taxon>Viridiplantae</taxon>
        <taxon>Chlorophyta</taxon>
        <taxon>core chlorophytes</taxon>
        <taxon>Trebouxiophyceae</taxon>
        <taxon>Chlorellales</taxon>
        <taxon>Chlorellaceae</taxon>
        <taxon>Chlorella clade</taxon>
        <taxon>Chlorella</taxon>
    </lineage>
</organism>
<feature type="region of interest" description="Disordered" evidence="1">
    <location>
        <begin position="77"/>
        <end position="145"/>
    </location>
</feature>
<feature type="region of interest" description="Disordered" evidence="1">
    <location>
        <begin position="1103"/>
        <end position="1157"/>
    </location>
</feature>
<protein>
    <recommendedName>
        <fullName evidence="4">Prolyl 4-hydroxylase alpha subunit Fe(2+) 2OG dioxygenase domain-containing protein</fullName>
    </recommendedName>
</protein>
<evidence type="ECO:0000256" key="1">
    <source>
        <dbReference type="SAM" id="MobiDB-lite"/>
    </source>
</evidence>
<feature type="compositionally biased region" description="Gly residues" evidence="1">
    <location>
        <begin position="192"/>
        <end position="221"/>
    </location>
</feature>
<keyword evidence="3" id="KW-1185">Reference proteome</keyword>
<evidence type="ECO:0000313" key="3">
    <source>
        <dbReference type="Proteomes" id="UP001205105"/>
    </source>
</evidence>
<feature type="region of interest" description="Disordered" evidence="1">
    <location>
        <begin position="607"/>
        <end position="633"/>
    </location>
</feature>
<evidence type="ECO:0008006" key="4">
    <source>
        <dbReference type="Google" id="ProtNLM"/>
    </source>
</evidence>
<dbReference type="EMBL" id="JADXDR010000016">
    <property type="protein sequence ID" value="KAI7845531.1"/>
    <property type="molecule type" value="Genomic_DNA"/>
</dbReference>
<dbReference type="PANTHER" id="PTHR33099">
    <property type="entry name" value="FE2OG DIOXYGENASE DOMAIN-CONTAINING PROTEIN"/>
    <property type="match status" value="1"/>
</dbReference>
<name>A0AAD5DYS3_9CHLO</name>
<dbReference type="AlphaFoldDB" id="A0AAD5DYS3"/>
<reference evidence="2" key="1">
    <citation type="submission" date="2020-11" db="EMBL/GenBank/DDBJ databases">
        <title>Chlorella ohadii genome sequencing and assembly.</title>
        <authorList>
            <person name="Murik O."/>
            <person name="Treves H."/>
            <person name="Kedem I."/>
            <person name="Shotland Y."/>
            <person name="Kaplan A."/>
        </authorList>
    </citation>
    <scope>NUCLEOTIDE SEQUENCE</scope>
    <source>
        <strain evidence="2">1</strain>
    </source>
</reference>
<evidence type="ECO:0000313" key="2">
    <source>
        <dbReference type="EMBL" id="KAI7845531.1"/>
    </source>
</evidence>
<comment type="caution">
    <text evidence="2">The sequence shown here is derived from an EMBL/GenBank/DDBJ whole genome shotgun (WGS) entry which is preliminary data.</text>
</comment>